<name>A0AAN9TVQ2_9HEMI</name>
<comment type="caution">
    <text evidence="2">The sequence shown here is derived from an EMBL/GenBank/DDBJ whole genome shotgun (WGS) entry which is preliminary data.</text>
</comment>
<dbReference type="EMBL" id="JBBCAQ010000002">
    <property type="protein sequence ID" value="KAK7605216.1"/>
    <property type="molecule type" value="Genomic_DNA"/>
</dbReference>
<protein>
    <submittedName>
        <fullName evidence="2">Uncharacterized protein</fullName>
    </submittedName>
</protein>
<dbReference type="Gene3D" id="3.80.10.10">
    <property type="entry name" value="Ribonuclease Inhibitor"/>
    <property type="match status" value="1"/>
</dbReference>
<accession>A0AAN9TVQ2</accession>
<proteinExistence type="predicted"/>
<dbReference type="InterPro" id="IPR032675">
    <property type="entry name" value="LRR_dom_sf"/>
</dbReference>
<dbReference type="AlphaFoldDB" id="A0AAN9TVQ2"/>
<gene>
    <name evidence="2" type="ORF">V9T40_007074</name>
</gene>
<feature type="compositionally biased region" description="Low complexity" evidence="1">
    <location>
        <begin position="69"/>
        <end position="88"/>
    </location>
</feature>
<sequence>MAILEYCELRNNLCSTLKCLNIANTGVTNAGILLAVLHVPSLESLGEYCHIGRALELLEQTVPSSLRQNNNNQNDCHTNNNNNSGNGNPGALLKNYNFQLRCSRSAYTAYRPPTNGCTAYSSYLSGPQGTTLKELSLRFFPGDVLPTIDLNSFLPNCRNLRALNLDGAHVTWDSDESLPSPSSLPYTFSARSSLSPVIMEHLEKVQIGKVITTDALNKIRLRSPALRIVHIYSCNQLVVNDMLKFKDTNNKLLVRDSQIECFYIYETAYIQLMDTWITQNNLNVNLHAGSHWLSSSCFPL</sequence>
<keyword evidence="3" id="KW-1185">Reference proteome</keyword>
<evidence type="ECO:0000313" key="2">
    <source>
        <dbReference type="EMBL" id="KAK7605216.1"/>
    </source>
</evidence>
<feature type="region of interest" description="Disordered" evidence="1">
    <location>
        <begin position="66"/>
        <end position="88"/>
    </location>
</feature>
<evidence type="ECO:0000313" key="3">
    <source>
        <dbReference type="Proteomes" id="UP001367676"/>
    </source>
</evidence>
<reference evidence="2 3" key="1">
    <citation type="submission" date="2024-03" db="EMBL/GenBank/DDBJ databases">
        <title>Adaptation during the transition from Ophiocordyceps entomopathogen to insect associate is accompanied by gene loss and intensified selection.</title>
        <authorList>
            <person name="Ward C.M."/>
            <person name="Onetto C.A."/>
            <person name="Borneman A.R."/>
        </authorList>
    </citation>
    <scope>NUCLEOTIDE SEQUENCE [LARGE SCALE GENOMIC DNA]</scope>
    <source>
        <strain evidence="2">AWRI1</strain>
        <tissue evidence="2">Single Adult Female</tissue>
    </source>
</reference>
<organism evidence="2 3">
    <name type="scientific">Parthenolecanium corni</name>
    <dbReference type="NCBI Taxonomy" id="536013"/>
    <lineage>
        <taxon>Eukaryota</taxon>
        <taxon>Metazoa</taxon>
        <taxon>Ecdysozoa</taxon>
        <taxon>Arthropoda</taxon>
        <taxon>Hexapoda</taxon>
        <taxon>Insecta</taxon>
        <taxon>Pterygota</taxon>
        <taxon>Neoptera</taxon>
        <taxon>Paraneoptera</taxon>
        <taxon>Hemiptera</taxon>
        <taxon>Sternorrhyncha</taxon>
        <taxon>Coccoidea</taxon>
        <taxon>Coccidae</taxon>
        <taxon>Parthenolecanium</taxon>
    </lineage>
</organism>
<dbReference type="Proteomes" id="UP001367676">
    <property type="component" value="Unassembled WGS sequence"/>
</dbReference>
<evidence type="ECO:0000256" key="1">
    <source>
        <dbReference type="SAM" id="MobiDB-lite"/>
    </source>
</evidence>